<accession>A0AA43AJV2</accession>
<protein>
    <submittedName>
        <fullName evidence="1">Uncharacterized protein</fullName>
    </submittedName>
</protein>
<organism evidence="1 2">
    <name type="scientific">Aeromonas caviae</name>
    <name type="common">Aeromonas punctata</name>
    <dbReference type="NCBI Taxonomy" id="648"/>
    <lineage>
        <taxon>Bacteria</taxon>
        <taxon>Pseudomonadati</taxon>
        <taxon>Pseudomonadota</taxon>
        <taxon>Gammaproteobacteria</taxon>
        <taxon>Aeromonadales</taxon>
        <taxon>Aeromonadaceae</taxon>
        <taxon>Aeromonas</taxon>
    </lineage>
</organism>
<sequence>MFTYADALRTSRAQLLATAIDEGSAGPATLKIYTGTRPAPGAAVTSQVLLVTLQFTHPCAQSVTGGVLTLKPLAEQMVTASGVQAWGRIANRDGGFVADLDVGPPESGADIEIPASELFTGAMVRINDAIFTEP</sequence>
<gene>
    <name evidence="1" type="ORF">N5I07_22705</name>
</gene>
<name>A0AA43AJV2_AERCA</name>
<evidence type="ECO:0000313" key="2">
    <source>
        <dbReference type="Proteomes" id="UP001160758"/>
    </source>
</evidence>
<evidence type="ECO:0000313" key="1">
    <source>
        <dbReference type="EMBL" id="MDH1900306.1"/>
    </source>
</evidence>
<dbReference type="EMBL" id="JAOCFT010000002">
    <property type="protein sequence ID" value="MDH1900306.1"/>
    <property type="molecule type" value="Genomic_DNA"/>
</dbReference>
<proteinExistence type="predicted"/>
<comment type="caution">
    <text evidence="1">The sequence shown here is derived from an EMBL/GenBank/DDBJ whole genome shotgun (WGS) entry which is preliminary data.</text>
</comment>
<dbReference type="Proteomes" id="UP001160758">
    <property type="component" value="Unassembled WGS sequence"/>
</dbReference>
<dbReference type="AlphaFoldDB" id="A0AA43AJV2"/>
<reference evidence="1" key="1">
    <citation type="submission" date="2022-09" db="EMBL/GenBank/DDBJ databases">
        <title>Intensive care unit water sources are persistently colonized with multi-drug resistant bacteria and are the site of extensive horizontal gene transfer of antibiotic resistance genes.</title>
        <authorList>
            <person name="Diorio-Toth L."/>
        </authorList>
    </citation>
    <scope>NUCLEOTIDE SEQUENCE</scope>
    <source>
        <strain evidence="1">GD03796</strain>
    </source>
</reference>
<dbReference type="RefSeq" id="WP_210538350.1">
    <property type="nucleotide sequence ID" value="NZ_CP100393.1"/>
</dbReference>